<accession>A0A504ZDQ2</accession>
<feature type="domain" description="Tyrosine specific protein phosphatases" evidence="3">
    <location>
        <begin position="13"/>
        <end position="56"/>
    </location>
</feature>
<dbReference type="SUPFAM" id="SSF52799">
    <property type="entry name" value="(Phosphotyrosine protein) phosphatases II"/>
    <property type="match status" value="1"/>
</dbReference>
<gene>
    <name evidence="4" type="ORF">FGIG_06598</name>
</gene>
<keyword evidence="4" id="KW-0675">Receptor</keyword>
<dbReference type="PROSITE" id="PS00383">
    <property type="entry name" value="TYR_PHOSPHATASE_1"/>
    <property type="match status" value="1"/>
</dbReference>
<dbReference type="InterPro" id="IPR016130">
    <property type="entry name" value="Tyr_Pase_AS"/>
</dbReference>
<keyword evidence="5" id="KW-1185">Reference proteome</keyword>
<dbReference type="SMART" id="SM00404">
    <property type="entry name" value="PTPc_motif"/>
    <property type="match status" value="1"/>
</dbReference>
<comment type="caution">
    <text evidence="4">The sequence shown here is derived from an EMBL/GenBank/DDBJ whole genome shotgun (WGS) entry which is preliminary data.</text>
</comment>
<evidence type="ECO:0000313" key="5">
    <source>
        <dbReference type="Proteomes" id="UP000316759"/>
    </source>
</evidence>
<dbReference type="Gene3D" id="3.90.190.10">
    <property type="entry name" value="Protein tyrosine phosphatase superfamily"/>
    <property type="match status" value="1"/>
</dbReference>
<organism evidence="4 5">
    <name type="scientific">Fasciola gigantica</name>
    <name type="common">Giant liver fluke</name>
    <dbReference type="NCBI Taxonomy" id="46835"/>
    <lineage>
        <taxon>Eukaryota</taxon>
        <taxon>Metazoa</taxon>
        <taxon>Spiralia</taxon>
        <taxon>Lophotrochozoa</taxon>
        <taxon>Platyhelminthes</taxon>
        <taxon>Trematoda</taxon>
        <taxon>Digenea</taxon>
        <taxon>Plagiorchiida</taxon>
        <taxon>Echinostomata</taxon>
        <taxon>Echinostomatoidea</taxon>
        <taxon>Fasciolidae</taxon>
        <taxon>Fasciola</taxon>
    </lineage>
</organism>
<dbReference type="PANTHER" id="PTHR19134">
    <property type="entry name" value="RECEPTOR-TYPE TYROSINE-PROTEIN PHOSPHATASE"/>
    <property type="match status" value="1"/>
</dbReference>
<feature type="region of interest" description="Disordered" evidence="1">
    <location>
        <begin position="117"/>
        <end position="141"/>
    </location>
</feature>
<dbReference type="STRING" id="46835.A0A504ZDQ2"/>
<dbReference type="PROSITE" id="PS50056">
    <property type="entry name" value="TYR_PHOSPHATASE_2"/>
    <property type="match status" value="1"/>
</dbReference>
<dbReference type="InterPro" id="IPR000242">
    <property type="entry name" value="PTP_cat"/>
</dbReference>
<dbReference type="PROSITE" id="PS50055">
    <property type="entry name" value="TYR_PHOSPHATASE_PTP"/>
    <property type="match status" value="1"/>
</dbReference>
<dbReference type="InterPro" id="IPR000387">
    <property type="entry name" value="Tyr_Pase_dom"/>
</dbReference>
<protein>
    <submittedName>
        <fullName evidence="4">Receptor-type tyrosine-protein phosphatase zeta</fullName>
    </submittedName>
</protein>
<dbReference type="GO" id="GO:0004725">
    <property type="term" value="F:protein tyrosine phosphatase activity"/>
    <property type="evidence" value="ECO:0007669"/>
    <property type="project" value="InterPro"/>
</dbReference>
<dbReference type="Proteomes" id="UP000316759">
    <property type="component" value="Unassembled WGS sequence"/>
</dbReference>
<feature type="compositionally biased region" description="Basic and acidic residues" evidence="1">
    <location>
        <begin position="128"/>
        <end position="140"/>
    </location>
</feature>
<evidence type="ECO:0000256" key="1">
    <source>
        <dbReference type="SAM" id="MobiDB-lite"/>
    </source>
</evidence>
<proteinExistence type="predicted"/>
<dbReference type="PRINTS" id="PR00700">
    <property type="entry name" value="PRTYPHPHTASE"/>
</dbReference>
<feature type="domain" description="Tyrosine-protein phosphatase" evidence="2">
    <location>
        <begin position="1"/>
        <end position="212"/>
    </location>
</feature>
<evidence type="ECO:0000259" key="2">
    <source>
        <dbReference type="PROSITE" id="PS50055"/>
    </source>
</evidence>
<evidence type="ECO:0000313" key="4">
    <source>
        <dbReference type="EMBL" id="TPP67430.1"/>
    </source>
</evidence>
<dbReference type="OrthoDB" id="9979034at2759"/>
<dbReference type="EMBL" id="SUNJ01000687">
    <property type="protein sequence ID" value="TPP67430.1"/>
    <property type="molecule type" value="Genomic_DNA"/>
</dbReference>
<dbReference type="InterPro" id="IPR050348">
    <property type="entry name" value="Protein-Tyr_Phosphatase"/>
</dbReference>
<sequence>MMRWPDFSAPSKDHFSTLLFAYWAERRCCANAEAPVLIHCSAGVGRTGTFICLDQLCQQVRYYMQPDFEPILLASKVSTRVDEEPIYANLNGDSDELGARSSLRLLDGVDTGTRVGMAPSIRLSKTPSESERASRDESENPCRQTLLASGTRMNSASRGGWSLGRMKRFGLGRKKTHCINVYKTVLWLRSHRSYMVQSEDQYLFIYRYLSHFIQQINNSDQIYENI</sequence>
<reference evidence="4 5" key="1">
    <citation type="submission" date="2019-04" db="EMBL/GenBank/DDBJ databases">
        <title>Annotation for the trematode Fasciola gigantica.</title>
        <authorList>
            <person name="Choi Y.-J."/>
        </authorList>
    </citation>
    <scope>NUCLEOTIDE SEQUENCE [LARGE SCALE GENOMIC DNA]</scope>
    <source>
        <strain evidence="4">Uganda_cow_1</strain>
    </source>
</reference>
<evidence type="ECO:0000259" key="3">
    <source>
        <dbReference type="PROSITE" id="PS50056"/>
    </source>
</evidence>
<dbReference type="InterPro" id="IPR029021">
    <property type="entry name" value="Prot-tyrosine_phosphatase-like"/>
</dbReference>
<dbReference type="Pfam" id="PF00102">
    <property type="entry name" value="Y_phosphatase"/>
    <property type="match status" value="2"/>
</dbReference>
<name>A0A504ZDQ2_FASGI</name>
<dbReference type="AlphaFoldDB" id="A0A504ZDQ2"/>
<dbReference type="InterPro" id="IPR003595">
    <property type="entry name" value="Tyr_Pase_cat"/>
</dbReference>
<dbReference type="PANTHER" id="PTHR19134:SF449">
    <property type="entry name" value="TYROSINE-PROTEIN PHOSPHATASE 1"/>
    <property type="match status" value="1"/>
</dbReference>